<dbReference type="InterPro" id="IPR024072">
    <property type="entry name" value="DHFR-like_dom_sf"/>
</dbReference>
<protein>
    <submittedName>
        <fullName evidence="2">Dihydrofolate reductase family protein</fullName>
    </submittedName>
</protein>
<dbReference type="Proteomes" id="UP001597187">
    <property type="component" value="Unassembled WGS sequence"/>
</dbReference>
<sequence>MIDGRQDQSRGKLVVGAFLTLDGVMQAPGSPEEDRDGGFEHGGWMDSYSDERMREVVTDQLTEAEALLLGRKTYEIFASYWPHFEPVDDPLAMKLNGMPKYVASRTLETVDWSNSTLLEGDIVKAVRDLKDESGGMILVQGSADLIQTLLTHELIDEFRLWVFPLVLGDGKQLFSNGTIPTALKLMNVETSTTGVVMLRYRPTGEIEYDHTQ</sequence>
<gene>
    <name evidence="2" type="ORF">ACFSBT_01230</name>
</gene>
<evidence type="ECO:0000313" key="2">
    <source>
        <dbReference type="EMBL" id="MFD1511899.1"/>
    </source>
</evidence>
<dbReference type="AlphaFoldDB" id="A0ABD6AQJ6"/>
<comment type="caution">
    <text evidence="2">The sequence shown here is derived from an EMBL/GenBank/DDBJ whole genome shotgun (WGS) entry which is preliminary data.</text>
</comment>
<organism evidence="2 3">
    <name type="scientific">Halomarina rubra</name>
    <dbReference type="NCBI Taxonomy" id="2071873"/>
    <lineage>
        <taxon>Archaea</taxon>
        <taxon>Methanobacteriati</taxon>
        <taxon>Methanobacteriota</taxon>
        <taxon>Stenosarchaea group</taxon>
        <taxon>Halobacteria</taxon>
        <taxon>Halobacteriales</taxon>
        <taxon>Natronomonadaceae</taxon>
        <taxon>Halomarina</taxon>
    </lineage>
</organism>
<evidence type="ECO:0000259" key="1">
    <source>
        <dbReference type="Pfam" id="PF01872"/>
    </source>
</evidence>
<dbReference type="PANTHER" id="PTHR38011">
    <property type="entry name" value="DIHYDROFOLATE REDUCTASE FAMILY PROTEIN (AFU_ORTHOLOGUE AFUA_8G06820)"/>
    <property type="match status" value="1"/>
</dbReference>
<dbReference type="EMBL" id="JBHUDC010000002">
    <property type="protein sequence ID" value="MFD1511899.1"/>
    <property type="molecule type" value="Genomic_DNA"/>
</dbReference>
<keyword evidence="3" id="KW-1185">Reference proteome</keyword>
<dbReference type="SUPFAM" id="SSF53597">
    <property type="entry name" value="Dihydrofolate reductase-like"/>
    <property type="match status" value="1"/>
</dbReference>
<proteinExistence type="predicted"/>
<dbReference type="PANTHER" id="PTHR38011:SF2">
    <property type="entry name" value="BIFUNCTIONAL DEAMINASE-REDUCTASE DOMAIN PROTEIN"/>
    <property type="match status" value="1"/>
</dbReference>
<feature type="domain" description="Bacterial bifunctional deaminase-reductase C-terminal" evidence="1">
    <location>
        <begin position="13"/>
        <end position="196"/>
    </location>
</feature>
<dbReference type="InterPro" id="IPR050765">
    <property type="entry name" value="Riboflavin_Biosynth_HTPR"/>
</dbReference>
<accession>A0ABD6AQJ6</accession>
<dbReference type="InterPro" id="IPR002734">
    <property type="entry name" value="RibDG_C"/>
</dbReference>
<dbReference type="Gene3D" id="3.40.430.10">
    <property type="entry name" value="Dihydrofolate Reductase, subunit A"/>
    <property type="match status" value="1"/>
</dbReference>
<evidence type="ECO:0000313" key="3">
    <source>
        <dbReference type="Proteomes" id="UP001597187"/>
    </source>
</evidence>
<reference evidence="2 3" key="1">
    <citation type="journal article" date="2019" name="Int. J. Syst. Evol. Microbiol.">
        <title>The Global Catalogue of Microorganisms (GCM) 10K type strain sequencing project: providing services to taxonomists for standard genome sequencing and annotation.</title>
        <authorList>
            <consortium name="The Broad Institute Genomics Platform"/>
            <consortium name="The Broad Institute Genome Sequencing Center for Infectious Disease"/>
            <person name="Wu L."/>
            <person name="Ma J."/>
        </authorList>
    </citation>
    <scope>NUCLEOTIDE SEQUENCE [LARGE SCALE GENOMIC DNA]</scope>
    <source>
        <strain evidence="2 3">CGMCC 1.12563</strain>
    </source>
</reference>
<dbReference type="Pfam" id="PF01872">
    <property type="entry name" value="RibD_C"/>
    <property type="match status" value="1"/>
</dbReference>
<dbReference type="RefSeq" id="WP_250871882.1">
    <property type="nucleotide sequence ID" value="NZ_JALXFV010000002.1"/>
</dbReference>
<name>A0ABD6AQJ6_9EURY</name>